<dbReference type="Proteomes" id="UP000288805">
    <property type="component" value="Unassembled WGS sequence"/>
</dbReference>
<gene>
    <name evidence="9" type="primary">PDR2_26</name>
    <name evidence="9" type="ORF">CK203_092826</name>
</gene>
<dbReference type="GO" id="GO:0016020">
    <property type="term" value="C:membrane"/>
    <property type="evidence" value="ECO:0007669"/>
    <property type="project" value="UniProtKB-SubCell"/>
</dbReference>
<evidence type="ECO:0000256" key="2">
    <source>
        <dbReference type="ARBA" id="ARBA00022692"/>
    </source>
</evidence>
<feature type="domain" description="Plant PDR ABC transporter associated" evidence="8">
    <location>
        <begin position="145"/>
        <end position="203"/>
    </location>
</feature>
<evidence type="ECO:0000259" key="7">
    <source>
        <dbReference type="Pfam" id="PF01061"/>
    </source>
</evidence>
<dbReference type="PANTHER" id="PTHR48040:SF60">
    <property type="entry name" value="ABC TRANSPORTER DOMAIN-CONTAINING PROTEIN"/>
    <property type="match status" value="1"/>
</dbReference>
<dbReference type="SUPFAM" id="SSF52540">
    <property type="entry name" value="P-loop containing nucleoside triphosphate hydrolases"/>
    <property type="match status" value="1"/>
</dbReference>
<dbReference type="InterPro" id="IPR013581">
    <property type="entry name" value="PDR_assoc"/>
</dbReference>
<dbReference type="Gene3D" id="3.40.50.300">
    <property type="entry name" value="P-loop containing nucleotide triphosphate hydrolases"/>
    <property type="match status" value="1"/>
</dbReference>
<dbReference type="Pfam" id="PF08370">
    <property type="entry name" value="PDR_assoc"/>
    <property type="match status" value="1"/>
</dbReference>
<dbReference type="Pfam" id="PF01061">
    <property type="entry name" value="ABC2_membrane"/>
    <property type="match status" value="2"/>
</dbReference>
<evidence type="ECO:0000256" key="6">
    <source>
        <dbReference type="SAM" id="Phobius"/>
    </source>
</evidence>
<protein>
    <submittedName>
        <fullName evidence="9">Pleiotropic drug resistance protein 2</fullName>
    </submittedName>
</protein>
<reference evidence="9 10" key="1">
    <citation type="journal article" date="2018" name="PLoS Genet.">
        <title>Population sequencing reveals clonal diversity and ancestral inbreeding in the grapevine cultivar Chardonnay.</title>
        <authorList>
            <person name="Roach M.J."/>
            <person name="Johnson D.L."/>
            <person name="Bohlmann J."/>
            <person name="van Vuuren H.J."/>
            <person name="Jones S.J."/>
            <person name="Pretorius I.S."/>
            <person name="Schmidt S.A."/>
            <person name="Borneman A.R."/>
        </authorList>
    </citation>
    <scope>NUCLEOTIDE SEQUENCE [LARGE SCALE GENOMIC DNA]</scope>
    <source>
        <strain evidence="10">cv. Chardonnay</strain>
        <tissue evidence="9">Leaf</tissue>
    </source>
</reference>
<feature type="domain" description="ABC-2 type transporter transmembrane" evidence="7">
    <location>
        <begin position="77"/>
        <end position="132"/>
    </location>
</feature>
<evidence type="ECO:0000256" key="3">
    <source>
        <dbReference type="ARBA" id="ARBA00022989"/>
    </source>
</evidence>
<dbReference type="GO" id="GO:0140359">
    <property type="term" value="F:ABC-type transporter activity"/>
    <property type="evidence" value="ECO:0007669"/>
    <property type="project" value="InterPro"/>
</dbReference>
<dbReference type="InterPro" id="IPR013525">
    <property type="entry name" value="ABC2_TM"/>
</dbReference>
<feature type="domain" description="ABC-2 type transporter transmembrane" evidence="7">
    <location>
        <begin position="24"/>
        <end position="75"/>
    </location>
</feature>
<keyword evidence="4 6" id="KW-0472">Membrane</keyword>
<keyword evidence="3 6" id="KW-1133">Transmembrane helix</keyword>
<feature type="region of interest" description="Disordered" evidence="5">
    <location>
        <begin position="415"/>
        <end position="446"/>
    </location>
</feature>
<dbReference type="PANTHER" id="PTHR48040">
    <property type="entry name" value="PLEIOTROPIC DRUG RESISTANCE PROTEIN 1-LIKE ISOFORM X1"/>
    <property type="match status" value="1"/>
</dbReference>
<evidence type="ECO:0000256" key="4">
    <source>
        <dbReference type="ARBA" id="ARBA00023136"/>
    </source>
</evidence>
<name>A0A438DFH0_VITVI</name>
<dbReference type="InterPro" id="IPR027417">
    <property type="entry name" value="P-loop_NTPase"/>
</dbReference>
<dbReference type="AlphaFoldDB" id="A0A438DFH0"/>
<evidence type="ECO:0000256" key="5">
    <source>
        <dbReference type="SAM" id="MobiDB-lite"/>
    </source>
</evidence>
<feature type="transmembrane region" description="Helical" evidence="6">
    <location>
        <begin position="166"/>
        <end position="193"/>
    </location>
</feature>
<evidence type="ECO:0000313" key="10">
    <source>
        <dbReference type="Proteomes" id="UP000288805"/>
    </source>
</evidence>
<evidence type="ECO:0000256" key="1">
    <source>
        <dbReference type="ARBA" id="ARBA00004141"/>
    </source>
</evidence>
<evidence type="ECO:0000313" key="9">
    <source>
        <dbReference type="EMBL" id="RVW34171.1"/>
    </source>
</evidence>
<sequence>MSVIAMTVFFRTEMKHGQLQDGAPSVFKQRDLLFYPAWAFALPIWVLKIPLSLMESGIWIILTYYTIGFAPSASSTWKNTDCGQHPCYLYITTGFCSGGFIVSKDDIEPWMIWAYYASPMTYGQNALVINEFLDDRWSAPNINRRIPEPTVGKALLKERGMFVDGYWYWICVGALTGFSLLFNICFIAALTYLNPLEGSNSVIIDEDDEKKSEKQFYSNKEHKMTTAERNSASVAPMPQGIDMEVRNTGENTKSVVKDANHEPTKREMVLPFQPLSLAFEHVNYYVDMPAEMKSQGIEVDRLQLLWDASGAFRPGILTALVGVSSAGKTTLMDVLAGRKTGGYIEGRISISGYPKTKQLSLVLVVTVHRISVNDVLSIYLFVLKRVFWPLAFPSEVLSANHGEPIRVDPDIHPANLLMEPSPPPAHPPMPPSQTKPASQKTDRDSENIVKGIIHKAVV</sequence>
<comment type="subcellular location">
    <subcellularLocation>
        <location evidence="1">Membrane</location>
        <topology evidence="1">Multi-pass membrane protein</topology>
    </subcellularLocation>
</comment>
<proteinExistence type="predicted"/>
<feature type="compositionally biased region" description="Pro residues" evidence="5">
    <location>
        <begin position="420"/>
        <end position="433"/>
    </location>
</feature>
<comment type="caution">
    <text evidence="9">The sequence shown here is derived from an EMBL/GenBank/DDBJ whole genome shotgun (WGS) entry which is preliminary data.</text>
</comment>
<dbReference type="EMBL" id="QGNW01001656">
    <property type="protein sequence ID" value="RVW34171.1"/>
    <property type="molecule type" value="Genomic_DNA"/>
</dbReference>
<evidence type="ECO:0000259" key="8">
    <source>
        <dbReference type="Pfam" id="PF08370"/>
    </source>
</evidence>
<organism evidence="9 10">
    <name type="scientific">Vitis vinifera</name>
    <name type="common">Grape</name>
    <dbReference type="NCBI Taxonomy" id="29760"/>
    <lineage>
        <taxon>Eukaryota</taxon>
        <taxon>Viridiplantae</taxon>
        <taxon>Streptophyta</taxon>
        <taxon>Embryophyta</taxon>
        <taxon>Tracheophyta</taxon>
        <taxon>Spermatophyta</taxon>
        <taxon>Magnoliopsida</taxon>
        <taxon>eudicotyledons</taxon>
        <taxon>Gunneridae</taxon>
        <taxon>Pentapetalae</taxon>
        <taxon>rosids</taxon>
        <taxon>Vitales</taxon>
        <taxon>Vitaceae</taxon>
        <taxon>Viteae</taxon>
        <taxon>Vitis</taxon>
    </lineage>
</organism>
<keyword evidence="2 6" id="KW-0812">Transmembrane</keyword>
<feature type="transmembrane region" description="Helical" evidence="6">
    <location>
        <begin position="32"/>
        <end position="51"/>
    </location>
</feature>
<accession>A0A438DFH0</accession>